<evidence type="ECO:0000313" key="2">
    <source>
        <dbReference type="Proteomes" id="UP000094008"/>
    </source>
</evidence>
<gene>
    <name evidence="1" type="ORF">A5779_15590</name>
</gene>
<accession>A0A1A0WFK9</accession>
<organism evidence="1 2">
    <name type="scientific">Mycolicibacterium peregrinum</name>
    <name type="common">Mycobacterium peregrinum</name>
    <dbReference type="NCBI Taxonomy" id="43304"/>
    <lineage>
        <taxon>Bacteria</taxon>
        <taxon>Bacillati</taxon>
        <taxon>Actinomycetota</taxon>
        <taxon>Actinomycetes</taxon>
        <taxon>Mycobacteriales</taxon>
        <taxon>Mycobacteriaceae</taxon>
        <taxon>Mycolicibacterium</taxon>
    </lineage>
</organism>
<dbReference type="Proteomes" id="UP000094008">
    <property type="component" value="Unassembled WGS sequence"/>
</dbReference>
<evidence type="ECO:0000313" key="1">
    <source>
        <dbReference type="EMBL" id="OBB97177.1"/>
    </source>
</evidence>
<name>A0A1A0WFK9_MYCPR</name>
<dbReference type="RefSeq" id="WP_064878727.1">
    <property type="nucleotide sequence ID" value="NZ_LZSY01000020.1"/>
</dbReference>
<dbReference type="OrthoDB" id="9917748at2"/>
<proteinExistence type="predicted"/>
<reference evidence="2" key="1">
    <citation type="submission" date="2016-06" db="EMBL/GenBank/DDBJ databases">
        <authorList>
            <person name="Sutton G."/>
            <person name="Brinkac L."/>
            <person name="Sanka R."/>
            <person name="Adams M."/>
            <person name="Lau E."/>
            <person name="Mehaffy C."/>
            <person name="Tameris M."/>
            <person name="Hatherill M."/>
            <person name="Hanekom W."/>
            <person name="Mahomed H."/>
            <person name="Mcshane H."/>
        </authorList>
    </citation>
    <scope>NUCLEOTIDE SEQUENCE [LARGE SCALE GENOMIC DNA]</scope>
    <source>
        <strain evidence="2">852002-10433_SCH5171157</strain>
    </source>
</reference>
<comment type="caution">
    <text evidence="1">The sequence shown here is derived from an EMBL/GenBank/DDBJ whole genome shotgun (WGS) entry which is preliminary data.</text>
</comment>
<sequence>MGKDKPQLETLTDQMKGWQASGDADLKISPAGRDKYVTAIGNLRGELVLAKGQIAKLKEIGDVGKYPAATDTKSGLVEDATTLETMLNDYIAYLDAYKQTVIDSCNRMMQSG</sequence>
<dbReference type="AlphaFoldDB" id="A0A1A0WFK9"/>
<dbReference type="EMBL" id="LZSY01000020">
    <property type="protein sequence ID" value="OBB97177.1"/>
    <property type="molecule type" value="Genomic_DNA"/>
</dbReference>
<protein>
    <submittedName>
        <fullName evidence="1">Uncharacterized protein</fullName>
    </submittedName>
</protein>